<reference evidence="2" key="1">
    <citation type="submission" date="2021-02" db="EMBL/GenBank/DDBJ databases">
        <authorList>
            <person name="Nowell W R."/>
        </authorList>
    </citation>
    <scope>NUCLEOTIDE SEQUENCE</scope>
</reference>
<evidence type="ECO:0000313" key="3">
    <source>
        <dbReference type="Proteomes" id="UP000663862"/>
    </source>
</evidence>
<dbReference type="Pfam" id="PF01926">
    <property type="entry name" value="MMR_HSR1"/>
    <property type="match status" value="1"/>
</dbReference>
<feature type="domain" description="G" evidence="1">
    <location>
        <begin position="13"/>
        <end position="33"/>
    </location>
</feature>
<feature type="non-terminal residue" evidence="2">
    <location>
        <position position="1"/>
    </location>
</feature>
<dbReference type="InterPro" id="IPR027417">
    <property type="entry name" value="P-loop_NTPase"/>
</dbReference>
<accession>A0A821J5M7</accession>
<dbReference type="PROSITE" id="PS00675">
    <property type="entry name" value="SIGMA54_INTERACT_1"/>
    <property type="match status" value="1"/>
</dbReference>
<dbReference type="AlphaFoldDB" id="A0A821J5M7"/>
<dbReference type="Gene3D" id="3.40.50.300">
    <property type="entry name" value="P-loop containing nucleotide triphosphate hydrolases"/>
    <property type="match status" value="1"/>
</dbReference>
<comment type="caution">
    <text evidence="2">The sequence shown here is derived from an EMBL/GenBank/DDBJ whole genome shotgun (WGS) entry which is preliminary data.</text>
</comment>
<name>A0A821J5M7_9BILA</name>
<evidence type="ECO:0000313" key="2">
    <source>
        <dbReference type="EMBL" id="CAF4713325.1"/>
    </source>
</evidence>
<sequence length="44" mass="4611">MATAIDSSSTEINVVIIGETGTGKSTLINYLTNLFHDGSLANLK</sequence>
<dbReference type="Proteomes" id="UP000663862">
    <property type="component" value="Unassembled WGS sequence"/>
</dbReference>
<dbReference type="InterPro" id="IPR025662">
    <property type="entry name" value="Sigma_54_int_dom_ATP-bd_1"/>
</dbReference>
<dbReference type="GO" id="GO:0005525">
    <property type="term" value="F:GTP binding"/>
    <property type="evidence" value="ECO:0007669"/>
    <property type="project" value="InterPro"/>
</dbReference>
<organism evidence="2 3">
    <name type="scientific">Rotaria socialis</name>
    <dbReference type="NCBI Taxonomy" id="392032"/>
    <lineage>
        <taxon>Eukaryota</taxon>
        <taxon>Metazoa</taxon>
        <taxon>Spiralia</taxon>
        <taxon>Gnathifera</taxon>
        <taxon>Rotifera</taxon>
        <taxon>Eurotatoria</taxon>
        <taxon>Bdelloidea</taxon>
        <taxon>Philodinida</taxon>
        <taxon>Philodinidae</taxon>
        <taxon>Rotaria</taxon>
    </lineage>
</organism>
<gene>
    <name evidence="2" type="ORF">TSG867_LOCUS33810</name>
</gene>
<dbReference type="SUPFAM" id="SSF52540">
    <property type="entry name" value="P-loop containing nucleoside triphosphate hydrolases"/>
    <property type="match status" value="1"/>
</dbReference>
<proteinExistence type="predicted"/>
<dbReference type="EMBL" id="CAJOBQ010012295">
    <property type="protein sequence ID" value="CAF4713325.1"/>
    <property type="molecule type" value="Genomic_DNA"/>
</dbReference>
<protein>
    <recommendedName>
        <fullName evidence="1">G domain-containing protein</fullName>
    </recommendedName>
</protein>
<dbReference type="InterPro" id="IPR006073">
    <property type="entry name" value="GTP-bd"/>
</dbReference>
<evidence type="ECO:0000259" key="1">
    <source>
        <dbReference type="Pfam" id="PF01926"/>
    </source>
</evidence>